<sequence length="134" mass="14818">MEVLHQNQKSQKPEVSPKSDIWDGLVWRHFTCTRNINDPAFMSIPGGLAFLTYVEWFNAHGKSRHLASIGPIMLMCLHLPQVKDLSQRILPIDAPNQGAQRTVARLPFSPTSTGPSGSFIHVAIFTAIANVVAM</sequence>
<evidence type="ECO:0000313" key="2">
    <source>
        <dbReference type="Proteomes" id="UP000765509"/>
    </source>
</evidence>
<keyword evidence="2" id="KW-1185">Reference proteome</keyword>
<dbReference type="OrthoDB" id="3253623at2759"/>
<evidence type="ECO:0000313" key="1">
    <source>
        <dbReference type="EMBL" id="MBW0521042.1"/>
    </source>
</evidence>
<dbReference type="AlphaFoldDB" id="A0A9Q3EP54"/>
<proteinExistence type="predicted"/>
<dbReference type="Proteomes" id="UP000765509">
    <property type="component" value="Unassembled WGS sequence"/>
</dbReference>
<name>A0A9Q3EP54_9BASI</name>
<organism evidence="1 2">
    <name type="scientific">Austropuccinia psidii MF-1</name>
    <dbReference type="NCBI Taxonomy" id="1389203"/>
    <lineage>
        <taxon>Eukaryota</taxon>
        <taxon>Fungi</taxon>
        <taxon>Dikarya</taxon>
        <taxon>Basidiomycota</taxon>
        <taxon>Pucciniomycotina</taxon>
        <taxon>Pucciniomycetes</taxon>
        <taxon>Pucciniales</taxon>
        <taxon>Sphaerophragmiaceae</taxon>
        <taxon>Austropuccinia</taxon>
    </lineage>
</organism>
<accession>A0A9Q3EP54</accession>
<reference evidence="1" key="1">
    <citation type="submission" date="2021-03" db="EMBL/GenBank/DDBJ databases">
        <title>Draft genome sequence of rust myrtle Austropuccinia psidii MF-1, a brazilian biotype.</title>
        <authorList>
            <person name="Quecine M.C."/>
            <person name="Pachon D.M.R."/>
            <person name="Bonatelli M.L."/>
            <person name="Correr F.H."/>
            <person name="Franceschini L.M."/>
            <person name="Leite T.F."/>
            <person name="Margarido G.R.A."/>
            <person name="Almeida C.A."/>
            <person name="Ferrarezi J.A."/>
            <person name="Labate C.A."/>
        </authorList>
    </citation>
    <scope>NUCLEOTIDE SEQUENCE</scope>
    <source>
        <strain evidence="1">MF-1</strain>
    </source>
</reference>
<protein>
    <submittedName>
        <fullName evidence="1">Uncharacterized protein</fullName>
    </submittedName>
</protein>
<dbReference type="EMBL" id="AVOT02028531">
    <property type="protein sequence ID" value="MBW0521042.1"/>
    <property type="molecule type" value="Genomic_DNA"/>
</dbReference>
<comment type="caution">
    <text evidence="1">The sequence shown here is derived from an EMBL/GenBank/DDBJ whole genome shotgun (WGS) entry which is preliminary data.</text>
</comment>
<gene>
    <name evidence="1" type="ORF">O181_060757</name>
</gene>